<proteinExistence type="predicted"/>
<evidence type="ECO:0000313" key="4">
    <source>
        <dbReference type="EMBL" id="SEN47680.1"/>
    </source>
</evidence>
<dbReference type="InterPro" id="IPR048052">
    <property type="entry name" value="FM1-like"/>
</dbReference>
<gene>
    <name evidence="4" type="ORF">SAMN05216454_104115</name>
</gene>
<dbReference type="InterPro" id="IPR032334">
    <property type="entry name" value="GramPos_pilinBB"/>
</dbReference>
<dbReference type="Gene3D" id="2.60.40.10">
    <property type="entry name" value="Immunoglobulins"/>
    <property type="match status" value="1"/>
</dbReference>
<name>A0A1H8GV38_9FIRM</name>
<dbReference type="Proteomes" id="UP000199512">
    <property type="component" value="Unassembled WGS sequence"/>
</dbReference>
<dbReference type="InterPro" id="IPR013783">
    <property type="entry name" value="Ig-like_fold"/>
</dbReference>
<dbReference type="NCBIfam" id="NF033902">
    <property type="entry name" value="iso_D2_wall_anc"/>
    <property type="match status" value="1"/>
</dbReference>
<keyword evidence="1" id="KW-1133">Transmembrane helix</keyword>
<evidence type="ECO:0000256" key="1">
    <source>
        <dbReference type="SAM" id="Phobius"/>
    </source>
</evidence>
<dbReference type="InterPro" id="IPR026466">
    <property type="entry name" value="Fim_isopep_form_D2_dom"/>
</dbReference>
<reference evidence="4 5" key="1">
    <citation type="submission" date="2016-10" db="EMBL/GenBank/DDBJ databases">
        <authorList>
            <person name="de Groot N.N."/>
        </authorList>
    </citation>
    <scope>NUCLEOTIDE SEQUENCE [LARGE SCALE GENOMIC DNA]</scope>
    <source>
        <strain evidence="4 5">Calf135</strain>
    </source>
</reference>
<feature type="domain" description="Gram-positive pilin backbone subunit 2 Cna-B-like" evidence="2">
    <location>
        <begin position="199"/>
        <end position="308"/>
    </location>
</feature>
<keyword evidence="1" id="KW-0812">Transmembrane</keyword>
<dbReference type="Pfam" id="PF16569">
    <property type="entry name" value="GramPos_pilinBB"/>
    <property type="match status" value="1"/>
</dbReference>
<evidence type="ECO:0000259" key="3">
    <source>
        <dbReference type="Pfam" id="PF17802"/>
    </source>
</evidence>
<accession>A0A1H8GV38</accession>
<keyword evidence="1" id="KW-0472">Membrane</keyword>
<feature type="transmembrane region" description="Helical" evidence="1">
    <location>
        <begin position="441"/>
        <end position="464"/>
    </location>
</feature>
<sequence length="474" mass="52367">MTSKIKKILGLMLVLAMILSTGLVNKKAFAAGESGEIKLSGTQEGKTYSIYKIFDLTQRGDKFSYTISDEWKTFFASGEGKSYIVETNETGNLNPIVVDGKTKYINITDNNIAEFAQVANKEIQNQSPSDTKKATGDTLEFTGLKLGYYLVHPKGAASGTENPNSVISLTSTKPIAETRIKATYPTIKKTVEEKSYDYGKEFEYALTGKVPDTKGYKKYVYKMTDTLSEGLTLNTNSVRVTVGDEELNQHVTLVKEANKLVAEFDMPKLQEKVGKEVKITYKASLNEKAVIGKDGNINEVELEYSNDPHKDTTEKTKDTKKVYTGAIKVIKYEAGHEENLLSGAKFKLKNNENKFYKFNNGKVTWVTEDQADEKETKQEGTVEFKGLENGTYYLVETEAPSGFNKLTEEVKVIVDHKTQDKTVYQEAKVANNSGVELPGTGGMGTTLFAVLGGGIILISLYSLAKGKLKKKGTR</sequence>
<dbReference type="RefSeq" id="WP_091974884.1">
    <property type="nucleotide sequence ID" value="NZ_FODF01000004.1"/>
</dbReference>
<protein>
    <submittedName>
        <fullName evidence="4">Fimbrial isopeptide formation D2 domain-containing protein</fullName>
    </submittedName>
</protein>
<organism evidence="4 5">
    <name type="scientific">Peptostreptococcus russellii</name>
    <dbReference type="NCBI Taxonomy" id="215200"/>
    <lineage>
        <taxon>Bacteria</taxon>
        <taxon>Bacillati</taxon>
        <taxon>Bacillota</taxon>
        <taxon>Clostridia</taxon>
        <taxon>Peptostreptococcales</taxon>
        <taxon>Peptostreptococcaceae</taxon>
        <taxon>Peptostreptococcus</taxon>
    </lineage>
</organism>
<dbReference type="Gene3D" id="2.60.40.740">
    <property type="match status" value="1"/>
</dbReference>
<dbReference type="EMBL" id="FODF01000004">
    <property type="protein sequence ID" value="SEN47680.1"/>
    <property type="molecule type" value="Genomic_DNA"/>
</dbReference>
<keyword evidence="5" id="KW-1185">Reference proteome</keyword>
<dbReference type="STRING" id="215200.SAMN05216454_104115"/>
<dbReference type="OrthoDB" id="3265073at2"/>
<dbReference type="Pfam" id="PF17802">
    <property type="entry name" value="SpaA"/>
    <property type="match status" value="1"/>
</dbReference>
<evidence type="ECO:0000259" key="2">
    <source>
        <dbReference type="Pfam" id="PF16569"/>
    </source>
</evidence>
<feature type="domain" description="SpaA-like prealbumin fold" evidence="3">
    <location>
        <begin position="326"/>
        <end position="423"/>
    </location>
</feature>
<dbReference type="NCBIfam" id="TIGR04226">
    <property type="entry name" value="RrgB_K2N_iso_D2"/>
    <property type="match status" value="1"/>
</dbReference>
<dbReference type="InterPro" id="IPR041033">
    <property type="entry name" value="SpaA_PFL_dom_1"/>
</dbReference>
<evidence type="ECO:0000313" key="5">
    <source>
        <dbReference type="Proteomes" id="UP000199512"/>
    </source>
</evidence>
<dbReference type="AlphaFoldDB" id="A0A1H8GV38"/>